<accession>A0A0A0BJN5</accession>
<evidence type="ECO:0000313" key="6">
    <source>
        <dbReference type="Proteomes" id="UP000029999"/>
    </source>
</evidence>
<proteinExistence type="predicted"/>
<dbReference type="GO" id="GO:0003700">
    <property type="term" value="F:DNA-binding transcription factor activity"/>
    <property type="evidence" value="ECO:0007669"/>
    <property type="project" value="TreeGrafter"/>
</dbReference>
<feature type="domain" description="HTH crp-type" evidence="4">
    <location>
        <begin position="169"/>
        <end position="242"/>
    </location>
</feature>
<evidence type="ECO:0000259" key="4">
    <source>
        <dbReference type="PROSITE" id="PS51063"/>
    </source>
</evidence>
<dbReference type="Gene3D" id="1.10.10.10">
    <property type="entry name" value="Winged helix-like DNA-binding domain superfamily/Winged helix DNA-binding domain"/>
    <property type="match status" value="1"/>
</dbReference>
<dbReference type="InterPro" id="IPR036388">
    <property type="entry name" value="WH-like_DNA-bd_sf"/>
</dbReference>
<dbReference type="InterPro" id="IPR012318">
    <property type="entry name" value="HTH_CRP"/>
</dbReference>
<dbReference type="PRINTS" id="PR00034">
    <property type="entry name" value="HTHCRP"/>
</dbReference>
<evidence type="ECO:0000256" key="2">
    <source>
        <dbReference type="ARBA" id="ARBA00023125"/>
    </source>
</evidence>
<dbReference type="SMART" id="SM00419">
    <property type="entry name" value="HTH_CRP"/>
    <property type="match status" value="1"/>
</dbReference>
<dbReference type="InterPro" id="IPR018490">
    <property type="entry name" value="cNMP-bd_dom_sf"/>
</dbReference>
<comment type="caution">
    <text evidence="5">The sequence shown here is derived from an EMBL/GenBank/DDBJ whole genome shotgun (WGS) entry which is preliminary data.</text>
</comment>
<dbReference type="InterPro" id="IPR050397">
    <property type="entry name" value="Env_Response_Regulators"/>
</dbReference>
<evidence type="ECO:0000256" key="3">
    <source>
        <dbReference type="ARBA" id="ARBA00023163"/>
    </source>
</evidence>
<protein>
    <submittedName>
        <fullName evidence="5">Fumarate and nitrate reduction regulatory protein</fullName>
    </submittedName>
</protein>
<keyword evidence="2" id="KW-0238">DNA-binding</keyword>
<dbReference type="InterPro" id="IPR014710">
    <property type="entry name" value="RmlC-like_jellyroll"/>
</dbReference>
<dbReference type="InterPro" id="IPR036390">
    <property type="entry name" value="WH_DNA-bd_sf"/>
</dbReference>
<dbReference type="SUPFAM" id="SSF46785">
    <property type="entry name" value="Winged helix' DNA-binding domain"/>
    <property type="match status" value="1"/>
</dbReference>
<dbReference type="CDD" id="cd00092">
    <property type="entry name" value="HTH_CRP"/>
    <property type="match status" value="1"/>
</dbReference>
<dbReference type="PANTHER" id="PTHR24567">
    <property type="entry name" value="CRP FAMILY TRANSCRIPTIONAL REGULATORY PROTEIN"/>
    <property type="match status" value="1"/>
</dbReference>
<dbReference type="PANTHER" id="PTHR24567:SF75">
    <property type="entry name" value="FUMARATE AND NITRATE REDUCTION REGULATORY PROTEIN"/>
    <property type="match status" value="1"/>
</dbReference>
<sequence length="249" mass="28018">MAQSSNVTPLFNDLAKVEHDHNIACQDCALYRLCLPLGLHRNDLAELDEIIQRSQSFPRGHALFNTDTSFHSIFVVRSGSFKTTVQAVDGREHVTGFYFPGEFIGMDAIYEKAYKSTAKSLECSTVCELPFEKLQEFSATMPQLQIQLMSRLSRELSGDKSLMFLLGKKTAEEKLATFLLSISKRFQDRGFSATDFQLTMSRGDIANHLGLAVETISRLFTRFQDDGLIDTKNKAISLRDAERLKQLCG</sequence>
<organism evidence="5 6">
    <name type="scientific">Methylophaga thiooxydans</name>
    <dbReference type="NCBI Taxonomy" id="392484"/>
    <lineage>
        <taxon>Bacteria</taxon>
        <taxon>Pseudomonadati</taxon>
        <taxon>Pseudomonadota</taxon>
        <taxon>Gammaproteobacteria</taxon>
        <taxon>Thiotrichales</taxon>
        <taxon>Piscirickettsiaceae</taxon>
        <taxon>Methylophaga</taxon>
    </lineage>
</organism>
<dbReference type="PROSITE" id="PS51063">
    <property type="entry name" value="HTH_CRP_2"/>
    <property type="match status" value="1"/>
</dbReference>
<dbReference type="InterPro" id="IPR000595">
    <property type="entry name" value="cNMP-bd_dom"/>
</dbReference>
<evidence type="ECO:0000256" key="1">
    <source>
        <dbReference type="ARBA" id="ARBA00023015"/>
    </source>
</evidence>
<keyword evidence="1" id="KW-0805">Transcription regulation</keyword>
<dbReference type="SUPFAM" id="SSF51206">
    <property type="entry name" value="cAMP-binding domain-like"/>
    <property type="match status" value="1"/>
</dbReference>
<dbReference type="NCBIfam" id="NF008365">
    <property type="entry name" value="PRK11161.1"/>
    <property type="match status" value="1"/>
</dbReference>
<dbReference type="Pfam" id="PF13545">
    <property type="entry name" value="HTH_Crp_2"/>
    <property type="match status" value="1"/>
</dbReference>
<dbReference type="CDD" id="cd00038">
    <property type="entry name" value="CAP_ED"/>
    <property type="match status" value="1"/>
</dbReference>
<evidence type="ECO:0000313" key="5">
    <source>
        <dbReference type="EMBL" id="KGM07887.1"/>
    </source>
</evidence>
<dbReference type="EMBL" id="JRQD01000001">
    <property type="protein sequence ID" value="KGM07887.1"/>
    <property type="molecule type" value="Genomic_DNA"/>
</dbReference>
<reference evidence="5 6" key="1">
    <citation type="submission" date="2014-09" db="EMBL/GenBank/DDBJ databases">
        <authorList>
            <person name="Grob C."/>
            <person name="Taubert M."/>
            <person name="Howat A.M."/>
            <person name="Burns O.J."/>
            <person name="Dixon J.L."/>
            <person name="Chen Y."/>
            <person name="Murrell J.C."/>
        </authorList>
    </citation>
    <scope>NUCLEOTIDE SEQUENCE [LARGE SCALE GENOMIC DNA]</scope>
    <source>
        <strain evidence="5">L4</strain>
    </source>
</reference>
<dbReference type="GO" id="GO:0005829">
    <property type="term" value="C:cytosol"/>
    <property type="evidence" value="ECO:0007669"/>
    <property type="project" value="TreeGrafter"/>
</dbReference>
<keyword evidence="3" id="KW-0804">Transcription</keyword>
<dbReference type="STRING" id="392484.LP43_0304"/>
<name>A0A0A0BJN5_9GAMM</name>
<dbReference type="FunFam" id="1.10.10.10:FF:000028">
    <property type="entry name" value="Fumarate/nitrate reduction transcriptional regulator Fnr"/>
    <property type="match status" value="1"/>
</dbReference>
<dbReference type="Gene3D" id="2.60.120.10">
    <property type="entry name" value="Jelly Rolls"/>
    <property type="match status" value="1"/>
</dbReference>
<dbReference type="GO" id="GO:0003677">
    <property type="term" value="F:DNA binding"/>
    <property type="evidence" value="ECO:0007669"/>
    <property type="project" value="UniProtKB-KW"/>
</dbReference>
<dbReference type="Proteomes" id="UP000029999">
    <property type="component" value="Unassembled WGS sequence"/>
</dbReference>
<dbReference type="RefSeq" id="WP_036311249.1">
    <property type="nucleotide sequence ID" value="NZ_JRQD01000001.1"/>
</dbReference>
<dbReference type="Pfam" id="PF00027">
    <property type="entry name" value="cNMP_binding"/>
    <property type="match status" value="1"/>
</dbReference>
<dbReference type="AlphaFoldDB" id="A0A0A0BJN5"/>
<dbReference type="SMART" id="SM00100">
    <property type="entry name" value="cNMP"/>
    <property type="match status" value="1"/>
</dbReference>
<gene>
    <name evidence="5" type="ORF">LP43_0304</name>
</gene>